<dbReference type="GO" id="GO:0005783">
    <property type="term" value="C:endoplasmic reticulum"/>
    <property type="evidence" value="ECO:0007669"/>
    <property type="project" value="TreeGrafter"/>
</dbReference>
<dbReference type="PANTHER" id="PTHR46346">
    <property type="entry name" value="PHOSPHATIDYLINOSITOL N-ACETYLGLUCOSAMINYLTRANSFERASE SUBUNIT P"/>
    <property type="match status" value="1"/>
</dbReference>
<evidence type="ECO:0000259" key="7">
    <source>
        <dbReference type="Pfam" id="PF08510"/>
    </source>
</evidence>
<dbReference type="InterPro" id="IPR052263">
    <property type="entry name" value="GPI_Anchor_Biosynth"/>
</dbReference>
<evidence type="ECO:0000313" key="9">
    <source>
        <dbReference type="Proteomes" id="UP000276215"/>
    </source>
</evidence>
<dbReference type="InterPro" id="IPR013717">
    <property type="entry name" value="PIG-P"/>
</dbReference>
<feature type="region of interest" description="Disordered" evidence="5">
    <location>
        <begin position="1"/>
        <end position="85"/>
    </location>
</feature>
<evidence type="ECO:0000256" key="5">
    <source>
        <dbReference type="SAM" id="MobiDB-lite"/>
    </source>
</evidence>
<evidence type="ECO:0000256" key="1">
    <source>
        <dbReference type="ARBA" id="ARBA00004141"/>
    </source>
</evidence>
<dbReference type="GO" id="GO:0016020">
    <property type="term" value="C:membrane"/>
    <property type="evidence" value="ECO:0007669"/>
    <property type="project" value="UniProtKB-SubCell"/>
</dbReference>
<feature type="region of interest" description="Disordered" evidence="5">
    <location>
        <begin position="106"/>
        <end position="155"/>
    </location>
</feature>
<dbReference type="Pfam" id="PF08510">
    <property type="entry name" value="PIG-P"/>
    <property type="match status" value="1"/>
</dbReference>
<feature type="transmembrane region" description="Helical" evidence="6">
    <location>
        <begin position="169"/>
        <end position="188"/>
    </location>
</feature>
<reference evidence="8 9" key="1">
    <citation type="journal article" date="2018" name="Nat. Ecol. Evol.">
        <title>Pezizomycetes genomes reveal the molecular basis of ectomycorrhizal truffle lifestyle.</title>
        <authorList>
            <person name="Murat C."/>
            <person name="Payen T."/>
            <person name="Noel B."/>
            <person name="Kuo A."/>
            <person name="Morin E."/>
            <person name="Chen J."/>
            <person name="Kohler A."/>
            <person name="Krizsan K."/>
            <person name="Balestrini R."/>
            <person name="Da Silva C."/>
            <person name="Montanini B."/>
            <person name="Hainaut M."/>
            <person name="Levati E."/>
            <person name="Barry K.W."/>
            <person name="Belfiori B."/>
            <person name="Cichocki N."/>
            <person name="Clum A."/>
            <person name="Dockter R.B."/>
            <person name="Fauchery L."/>
            <person name="Guy J."/>
            <person name="Iotti M."/>
            <person name="Le Tacon F."/>
            <person name="Lindquist E.A."/>
            <person name="Lipzen A."/>
            <person name="Malagnac F."/>
            <person name="Mello A."/>
            <person name="Molinier V."/>
            <person name="Miyauchi S."/>
            <person name="Poulain J."/>
            <person name="Riccioni C."/>
            <person name="Rubini A."/>
            <person name="Sitrit Y."/>
            <person name="Splivallo R."/>
            <person name="Traeger S."/>
            <person name="Wang M."/>
            <person name="Zifcakova L."/>
            <person name="Wipf D."/>
            <person name="Zambonelli A."/>
            <person name="Paolocci F."/>
            <person name="Nowrousian M."/>
            <person name="Ottonello S."/>
            <person name="Baldrian P."/>
            <person name="Spatafora J.W."/>
            <person name="Henrissat B."/>
            <person name="Nagy L.G."/>
            <person name="Aury J.M."/>
            <person name="Wincker P."/>
            <person name="Grigoriev I.V."/>
            <person name="Bonfante P."/>
            <person name="Martin F.M."/>
        </authorList>
    </citation>
    <scope>NUCLEOTIDE SEQUENCE [LARGE SCALE GENOMIC DNA]</scope>
    <source>
        <strain evidence="8 9">120613-1</strain>
    </source>
</reference>
<keyword evidence="3 6" id="KW-1133">Transmembrane helix</keyword>
<feature type="compositionally biased region" description="Low complexity" evidence="5">
    <location>
        <begin position="74"/>
        <end position="85"/>
    </location>
</feature>
<gene>
    <name evidence="8" type="ORF">L873DRAFT_1799763</name>
</gene>
<comment type="subcellular location">
    <subcellularLocation>
        <location evidence="1">Membrane</location>
        <topology evidence="1">Multi-pass membrane protein</topology>
    </subcellularLocation>
</comment>
<keyword evidence="4 6" id="KW-0472">Membrane</keyword>
<feature type="compositionally biased region" description="Pro residues" evidence="5">
    <location>
        <begin position="110"/>
        <end position="121"/>
    </location>
</feature>
<dbReference type="OrthoDB" id="690928at2759"/>
<feature type="transmembrane region" description="Helical" evidence="6">
    <location>
        <begin position="208"/>
        <end position="228"/>
    </location>
</feature>
<evidence type="ECO:0000313" key="8">
    <source>
        <dbReference type="EMBL" id="RPB04267.1"/>
    </source>
</evidence>
<sequence length="401" mass="42637">MPRPTSSLHPPPITTSASSPDLTSHLNSNENRRTRNSFGSGSSGIGGIGAGGNSGGGTGGGNSALTDSDDDDTISSSSSSMSLPLSGGFNGMGGIGGGMLHPSSFAPPFYNRPPTPLPPSPSLTSLLRPPFTPSRPTTPDSSDSEAVATSSRIAQSTPRAAPKVPTYEYYGFVLYLVSSLAFLIYIIWSFAPSPLLHAVGIHYYPSRWWALALPSFLVMLVVYIYVALASYNTGYLTRGLDHLECIVDDAAKIANVDFGAEPETAPEDEITGNSGVSVNVGGISGGEEAISPISPLDGGLVMKSRRAPPPPPPKKEEKKTTRRGRAESVSERWKGTGVLENDGQRDWKALWNRGTDAVMDIPVGGVCEVLYGDGREREQWEIKIDQQDWGSFEVETEVDVF</sequence>
<feature type="compositionally biased region" description="Polar residues" evidence="5">
    <location>
        <begin position="14"/>
        <end position="29"/>
    </location>
</feature>
<feature type="compositionally biased region" description="Gly residues" evidence="5">
    <location>
        <begin position="41"/>
        <end position="62"/>
    </location>
</feature>
<keyword evidence="2 6" id="KW-0812">Transmembrane</keyword>
<proteinExistence type="predicted"/>
<dbReference type="GO" id="GO:0006506">
    <property type="term" value="P:GPI anchor biosynthetic process"/>
    <property type="evidence" value="ECO:0007669"/>
    <property type="project" value="TreeGrafter"/>
</dbReference>
<evidence type="ECO:0000256" key="2">
    <source>
        <dbReference type="ARBA" id="ARBA00022692"/>
    </source>
</evidence>
<dbReference type="AlphaFoldDB" id="A0A3N4K111"/>
<dbReference type="Proteomes" id="UP000276215">
    <property type="component" value="Unassembled WGS sequence"/>
</dbReference>
<protein>
    <submittedName>
        <fullName evidence="8">PIG-P-domain-containing protein</fullName>
    </submittedName>
</protein>
<evidence type="ECO:0000256" key="6">
    <source>
        <dbReference type="SAM" id="Phobius"/>
    </source>
</evidence>
<organism evidence="8 9">
    <name type="scientific">Choiromyces venosus 120613-1</name>
    <dbReference type="NCBI Taxonomy" id="1336337"/>
    <lineage>
        <taxon>Eukaryota</taxon>
        <taxon>Fungi</taxon>
        <taxon>Dikarya</taxon>
        <taxon>Ascomycota</taxon>
        <taxon>Pezizomycotina</taxon>
        <taxon>Pezizomycetes</taxon>
        <taxon>Pezizales</taxon>
        <taxon>Tuberaceae</taxon>
        <taxon>Choiromyces</taxon>
    </lineage>
</organism>
<dbReference type="STRING" id="1336337.A0A3N4K111"/>
<keyword evidence="9" id="KW-1185">Reference proteome</keyword>
<feature type="compositionally biased region" description="Basic and acidic residues" evidence="5">
    <location>
        <begin position="313"/>
        <end position="330"/>
    </location>
</feature>
<feature type="region of interest" description="Disordered" evidence="5">
    <location>
        <begin position="293"/>
        <end position="330"/>
    </location>
</feature>
<dbReference type="PANTHER" id="PTHR46346:SF1">
    <property type="entry name" value="PHOSPHATIDYLINOSITOL N-ACETYLGLUCOSAMINYLTRANSFERASE SUBUNIT P"/>
    <property type="match status" value="1"/>
</dbReference>
<name>A0A3N4K111_9PEZI</name>
<accession>A0A3N4K111</accession>
<evidence type="ECO:0000256" key="4">
    <source>
        <dbReference type="ARBA" id="ARBA00023136"/>
    </source>
</evidence>
<evidence type="ECO:0000256" key="3">
    <source>
        <dbReference type="ARBA" id="ARBA00022989"/>
    </source>
</evidence>
<feature type="compositionally biased region" description="Pro residues" evidence="5">
    <location>
        <begin position="1"/>
        <end position="13"/>
    </location>
</feature>
<feature type="domain" description="PIG-P" evidence="7">
    <location>
        <begin position="166"/>
        <end position="371"/>
    </location>
</feature>
<dbReference type="EMBL" id="ML120359">
    <property type="protein sequence ID" value="RPB04267.1"/>
    <property type="molecule type" value="Genomic_DNA"/>
</dbReference>
<feature type="compositionally biased region" description="Low complexity" evidence="5">
    <location>
        <begin position="122"/>
        <end position="141"/>
    </location>
</feature>